<feature type="transmembrane region" description="Helical" evidence="7">
    <location>
        <begin position="28"/>
        <end position="47"/>
    </location>
</feature>
<dbReference type="GeneID" id="38780335"/>
<gene>
    <name evidence="9" type="ORF">SCP_0504660</name>
</gene>
<keyword evidence="10" id="KW-1185">Reference proteome</keyword>
<dbReference type="Gene3D" id="6.10.140.1320">
    <property type="match status" value="1"/>
</dbReference>
<evidence type="ECO:0000256" key="3">
    <source>
        <dbReference type="ARBA" id="ARBA00022989"/>
    </source>
</evidence>
<evidence type="ECO:0000313" key="10">
    <source>
        <dbReference type="Proteomes" id="UP000287166"/>
    </source>
</evidence>
<dbReference type="EMBL" id="BFAD01000005">
    <property type="protein sequence ID" value="GBE83418.1"/>
    <property type="molecule type" value="Genomic_DNA"/>
</dbReference>
<feature type="region of interest" description="Disordered" evidence="6">
    <location>
        <begin position="116"/>
        <end position="198"/>
    </location>
</feature>
<dbReference type="InterPro" id="IPR050355">
    <property type="entry name" value="RCF1"/>
</dbReference>
<evidence type="ECO:0000259" key="8">
    <source>
        <dbReference type="PROSITE" id="PS51503"/>
    </source>
</evidence>
<dbReference type="GO" id="GO:0097250">
    <property type="term" value="P:mitochondrial respirasome assembly"/>
    <property type="evidence" value="ECO:0007669"/>
    <property type="project" value="TreeGrafter"/>
</dbReference>
<evidence type="ECO:0000256" key="5">
    <source>
        <dbReference type="ARBA" id="ARBA00023136"/>
    </source>
</evidence>
<accession>A0A401GMI4</accession>
<dbReference type="PANTHER" id="PTHR12297">
    <property type="entry name" value="HYPOXIA-INDUCBILE GENE 1 HIG1 -RELATED"/>
    <property type="match status" value="1"/>
</dbReference>
<keyword evidence="5 7" id="KW-0472">Membrane</keyword>
<evidence type="ECO:0000256" key="4">
    <source>
        <dbReference type="ARBA" id="ARBA00023128"/>
    </source>
</evidence>
<evidence type="ECO:0000256" key="6">
    <source>
        <dbReference type="SAM" id="MobiDB-lite"/>
    </source>
</evidence>
<dbReference type="AlphaFoldDB" id="A0A401GMI4"/>
<keyword evidence="4" id="KW-0496">Mitochondrion</keyword>
<dbReference type="OrthoDB" id="6604018at2759"/>
<sequence length="198" mass="20918">MSVSELPTLGTGETYQEKFMRKFKQQPLVPLGAALTAVTLTVATVRMRQGKSTSMNHWLRARVIAQGLTIAAIVAGSFMLREQQEKKQEKTAREQDAMLERAAFEARMKAAVEAHRLETGQTSVSTPAAAPKTSEGGNGSGSDGGWWGWLGFSGNKAETKPAQTSEAATTTTASPSIASTPPAAASTAKVDSSKTKTS</sequence>
<evidence type="ECO:0000256" key="1">
    <source>
        <dbReference type="ARBA" id="ARBA00004325"/>
    </source>
</evidence>
<dbReference type="InParanoid" id="A0A401GMI4"/>
<proteinExistence type="predicted"/>
<dbReference type="PANTHER" id="PTHR12297:SF3">
    <property type="entry name" value="HIG1 DOMAIN FAMILY MEMBER 1A"/>
    <property type="match status" value="1"/>
</dbReference>
<evidence type="ECO:0000313" key="9">
    <source>
        <dbReference type="EMBL" id="GBE83418.1"/>
    </source>
</evidence>
<feature type="transmembrane region" description="Helical" evidence="7">
    <location>
        <begin position="59"/>
        <end position="80"/>
    </location>
</feature>
<organism evidence="9 10">
    <name type="scientific">Sparassis crispa</name>
    <dbReference type="NCBI Taxonomy" id="139825"/>
    <lineage>
        <taxon>Eukaryota</taxon>
        <taxon>Fungi</taxon>
        <taxon>Dikarya</taxon>
        <taxon>Basidiomycota</taxon>
        <taxon>Agaricomycotina</taxon>
        <taxon>Agaricomycetes</taxon>
        <taxon>Polyporales</taxon>
        <taxon>Sparassidaceae</taxon>
        <taxon>Sparassis</taxon>
    </lineage>
</organism>
<comment type="subcellular location">
    <subcellularLocation>
        <location evidence="1">Mitochondrion membrane</location>
    </subcellularLocation>
</comment>
<evidence type="ECO:0000256" key="7">
    <source>
        <dbReference type="SAM" id="Phobius"/>
    </source>
</evidence>
<feature type="compositionally biased region" description="Low complexity" evidence="6">
    <location>
        <begin position="161"/>
        <end position="188"/>
    </location>
</feature>
<reference evidence="9 10" key="1">
    <citation type="journal article" date="2018" name="Sci. Rep.">
        <title>Genome sequence of the cauliflower mushroom Sparassis crispa (Hanabiratake) and its association with beneficial usage.</title>
        <authorList>
            <person name="Kiyama R."/>
            <person name="Furutani Y."/>
            <person name="Kawaguchi K."/>
            <person name="Nakanishi T."/>
        </authorList>
    </citation>
    <scope>NUCLEOTIDE SEQUENCE [LARGE SCALE GENOMIC DNA]</scope>
</reference>
<dbReference type="InterPro" id="IPR007667">
    <property type="entry name" value="Hypoxia_induced_domain"/>
</dbReference>
<comment type="caution">
    <text evidence="9">The sequence shown here is derived from an EMBL/GenBank/DDBJ whole genome shotgun (WGS) entry which is preliminary data.</text>
</comment>
<dbReference type="PROSITE" id="PS51503">
    <property type="entry name" value="HIG1"/>
    <property type="match status" value="1"/>
</dbReference>
<feature type="compositionally biased region" description="Gly residues" evidence="6">
    <location>
        <begin position="136"/>
        <end position="148"/>
    </location>
</feature>
<dbReference type="STRING" id="139825.A0A401GMI4"/>
<dbReference type="GO" id="GO:0031966">
    <property type="term" value="C:mitochondrial membrane"/>
    <property type="evidence" value="ECO:0007669"/>
    <property type="project" value="UniProtKB-SubCell"/>
</dbReference>
<name>A0A401GMI4_9APHY</name>
<dbReference type="Pfam" id="PF04588">
    <property type="entry name" value="HIG_1_N"/>
    <property type="match status" value="1"/>
</dbReference>
<dbReference type="RefSeq" id="XP_027614331.1">
    <property type="nucleotide sequence ID" value="XM_027758530.1"/>
</dbReference>
<feature type="domain" description="HIG1" evidence="8">
    <location>
        <begin position="1"/>
        <end position="91"/>
    </location>
</feature>
<protein>
    <submittedName>
        <fullName evidence="9">Respiratory supercomplex factor 1, mitochondrial</fullName>
    </submittedName>
</protein>
<keyword evidence="2 7" id="KW-0812">Transmembrane</keyword>
<dbReference type="Proteomes" id="UP000287166">
    <property type="component" value="Unassembled WGS sequence"/>
</dbReference>
<evidence type="ECO:0000256" key="2">
    <source>
        <dbReference type="ARBA" id="ARBA00022692"/>
    </source>
</evidence>
<keyword evidence="3 7" id="KW-1133">Transmembrane helix</keyword>